<dbReference type="InterPro" id="IPR013766">
    <property type="entry name" value="Thioredoxin_domain"/>
</dbReference>
<dbReference type="InterPro" id="IPR044794">
    <property type="entry name" value="APRL5/7"/>
</dbReference>
<evidence type="ECO:0000259" key="1">
    <source>
        <dbReference type="Pfam" id="PF00085"/>
    </source>
</evidence>
<accession>A0A1D1ZF05</accession>
<sequence length="322" mass="35869">ARCCGGGAAAVRSVCGPPTAAAGHLRGALSLSRARASSMAVCLLYLLTLAHLVASASSSPRGSTASTVCPAQDISFLDAAIRSQCPRWIERPSPLEVNGETLDKELSHTQKNAFYSVLFYASWCPFSRAARSTFNALSAMFPQIRHLAVEESSALPSLFSRYGVHSFPSVLVVNGATRVRYCGSKDLRSLVLFYKSITGLYPAADSHVDQYVESSNEGSIWQWDRTPREMLTREPYLAFSLLFLCLRSFLYFFPEILFRLKVVWFSYVWHVNRDILGEWSQLLERVIHVIDVKRLRNKLSLSNRANFQKGANNARAWASSLT</sequence>
<reference evidence="2" key="1">
    <citation type="submission" date="2015-07" db="EMBL/GenBank/DDBJ databases">
        <title>Transcriptome Assembly of Anthurium amnicola.</title>
        <authorList>
            <person name="Suzuki J."/>
        </authorList>
    </citation>
    <scope>NUCLEOTIDE SEQUENCE</scope>
</reference>
<feature type="domain" description="Thioredoxin" evidence="1">
    <location>
        <begin position="96"/>
        <end position="192"/>
    </location>
</feature>
<proteinExistence type="predicted"/>
<dbReference type="Pfam" id="PF00085">
    <property type="entry name" value="Thioredoxin"/>
    <property type="match status" value="1"/>
</dbReference>
<dbReference type="CDD" id="cd02999">
    <property type="entry name" value="PDI_a_ERp44_like"/>
    <property type="match status" value="1"/>
</dbReference>
<feature type="non-terminal residue" evidence="2">
    <location>
        <position position="1"/>
    </location>
</feature>
<dbReference type="EMBL" id="GDJX01002478">
    <property type="protein sequence ID" value="JAT65458.1"/>
    <property type="molecule type" value="Transcribed_RNA"/>
</dbReference>
<dbReference type="PANTHER" id="PTHR47126">
    <property type="entry name" value="5'-ADENYLYLSULFATE REDUCTASE-LIKE 7"/>
    <property type="match status" value="1"/>
</dbReference>
<dbReference type="Gene3D" id="3.40.30.10">
    <property type="entry name" value="Glutaredoxin"/>
    <property type="match status" value="1"/>
</dbReference>
<dbReference type="AlphaFoldDB" id="A0A1D1ZF05"/>
<evidence type="ECO:0000313" key="2">
    <source>
        <dbReference type="EMBL" id="JAT65458.1"/>
    </source>
</evidence>
<gene>
    <name evidence="2" type="primary">APRL5_0</name>
    <name evidence="2" type="ORF">g.32982</name>
</gene>
<dbReference type="SUPFAM" id="SSF52833">
    <property type="entry name" value="Thioredoxin-like"/>
    <property type="match status" value="1"/>
</dbReference>
<dbReference type="PANTHER" id="PTHR47126:SF3">
    <property type="entry name" value="5'-ADENYLYLSULFATE REDUCTASE-LIKE 5"/>
    <property type="match status" value="1"/>
</dbReference>
<name>A0A1D1ZF05_9ARAE</name>
<organism evidence="2">
    <name type="scientific">Anthurium amnicola</name>
    <dbReference type="NCBI Taxonomy" id="1678845"/>
    <lineage>
        <taxon>Eukaryota</taxon>
        <taxon>Viridiplantae</taxon>
        <taxon>Streptophyta</taxon>
        <taxon>Embryophyta</taxon>
        <taxon>Tracheophyta</taxon>
        <taxon>Spermatophyta</taxon>
        <taxon>Magnoliopsida</taxon>
        <taxon>Liliopsida</taxon>
        <taxon>Araceae</taxon>
        <taxon>Pothoideae</taxon>
        <taxon>Potheae</taxon>
        <taxon>Anthurium</taxon>
    </lineage>
</organism>
<dbReference type="InterPro" id="IPR036249">
    <property type="entry name" value="Thioredoxin-like_sf"/>
</dbReference>
<protein>
    <submittedName>
        <fullName evidence="2">5'-adenylylsulfate reductase-like 5</fullName>
    </submittedName>
</protein>